<feature type="domain" description="Histidine kinase" evidence="7">
    <location>
        <begin position="397"/>
        <end position="614"/>
    </location>
</feature>
<dbReference type="EMBL" id="JAHHZF010000012">
    <property type="protein sequence ID" value="MBT9292125.1"/>
    <property type="molecule type" value="Genomic_DNA"/>
</dbReference>
<dbReference type="SUPFAM" id="SSF52172">
    <property type="entry name" value="CheY-like"/>
    <property type="match status" value="1"/>
</dbReference>
<dbReference type="CDD" id="cd00156">
    <property type="entry name" value="REC"/>
    <property type="match status" value="1"/>
</dbReference>
<evidence type="ECO:0000313" key="10">
    <source>
        <dbReference type="Proteomes" id="UP000766595"/>
    </source>
</evidence>
<dbReference type="Pfam" id="PF02518">
    <property type="entry name" value="HATPase_c"/>
    <property type="match status" value="1"/>
</dbReference>
<evidence type="ECO:0000256" key="5">
    <source>
        <dbReference type="SAM" id="Coils"/>
    </source>
</evidence>
<dbReference type="GO" id="GO:0000155">
    <property type="term" value="F:phosphorelay sensor kinase activity"/>
    <property type="evidence" value="ECO:0007669"/>
    <property type="project" value="InterPro"/>
</dbReference>
<dbReference type="Gene3D" id="3.30.450.20">
    <property type="entry name" value="PAS domain"/>
    <property type="match status" value="2"/>
</dbReference>
<dbReference type="SUPFAM" id="SSF88713">
    <property type="entry name" value="Glycoside hydrolase/deacetylase"/>
    <property type="match status" value="1"/>
</dbReference>
<dbReference type="Gene3D" id="1.10.287.130">
    <property type="match status" value="1"/>
</dbReference>
<dbReference type="InterPro" id="IPR001789">
    <property type="entry name" value="Sig_transdc_resp-reg_receiver"/>
</dbReference>
<reference evidence="9 10" key="1">
    <citation type="submission" date="2021-06" db="EMBL/GenBank/DDBJ databases">
        <authorList>
            <person name="Grouzdev D.S."/>
            <person name="Koziaeva V."/>
        </authorList>
    </citation>
    <scope>NUCLEOTIDE SEQUENCE [LARGE SCALE GENOMIC DNA]</scope>
    <source>
        <strain evidence="9 10">22</strain>
    </source>
</reference>
<dbReference type="InterPro" id="IPR003594">
    <property type="entry name" value="HATPase_dom"/>
</dbReference>
<dbReference type="InterPro" id="IPR004358">
    <property type="entry name" value="Sig_transdc_His_kin-like_C"/>
</dbReference>
<dbReference type="CDD" id="cd12914">
    <property type="entry name" value="PDC1_DGC_like"/>
    <property type="match status" value="1"/>
</dbReference>
<gene>
    <name evidence="9" type="ORF">KL771_21860</name>
</gene>
<dbReference type="PROSITE" id="PS50109">
    <property type="entry name" value="HIS_KIN"/>
    <property type="match status" value="1"/>
</dbReference>
<organism evidence="9 10">
    <name type="scientific">Prosthecodimorpha staleyi</name>
    <dbReference type="NCBI Taxonomy" id="2840188"/>
    <lineage>
        <taxon>Bacteria</taxon>
        <taxon>Pseudomonadati</taxon>
        <taxon>Pseudomonadota</taxon>
        <taxon>Alphaproteobacteria</taxon>
        <taxon>Hyphomicrobiales</taxon>
        <taxon>Ancalomicrobiaceae</taxon>
        <taxon>Prosthecodimorpha</taxon>
    </lineage>
</organism>
<evidence type="ECO:0000256" key="2">
    <source>
        <dbReference type="ARBA" id="ARBA00012438"/>
    </source>
</evidence>
<evidence type="ECO:0000313" key="9">
    <source>
        <dbReference type="EMBL" id="MBT9292125.1"/>
    </source>
</evidence>
<dbReference type="Gene3D" id="3.30.565.10">
    <property type="entry name" value="Histidine kinase-like ATPase, C-terminal domain"/>
    <property type="match status" value="1"/>
</dbReference>
<evidence type="ECO:0000256" key="1">
    <source>
        <dbReference type="ARBA" id="ARBA00000085"/>
    </source>
</evidence>
<dbReference type="InterPro" id="IPR011330">
    <property type="entry name" value="Glyco_hydro/deAcase_b/a-brl"/>
</dbReference>
<feature type="transmembrane region" description="Helical" evidence="6">
    <location>
        <begin position="49"/>
        <end position="72"/>
    </location>
</feature>
<keyword evidence="6" id="KW-0812">Transmembrane</keyword>
<dbReference type="InterPro" id="IPR003661">
    <property type="entry name" value="HisK_dim/P_dom"/>
</dbReference>
<comment type="caution">
    <text evidence="9">The sequence shown here is derived from an EMBL/GenBank/DDBJ whole genome shotgun (WGS) entry which is preliminary data.</text>
</comment>
<accession>A0A947D6S5</accession>
<dbReference type="PANTHER" id="PTHR43065">
    <property type="entry name" value="SENSOR HISTIDINE KINASE"/>
    <property type="match status" value="1"/>
</dbReference>
<comment type="catalytic activity">
    <reaction evidence="1">
        <text>ATP + protein L-histidine = ADP + protein N-phospho-L-histidine.</text>
        <dbReference type="EC" id="2.7.13.3"/>
    </reaction>
</comment>
<dbReference type="Gene3D" id="3.40.50.2300">
    <property type="match status" value="1"/>
</dbReference>
<dbReference type="InterPro" id="IPR036890">
    <property type="entry name" value="HATPase_C_sf"/>
</dbReference>
<dbReference type="EC" id="2.7.13.3" evidence="2"/>
<evidence type="ECO:0000256" key="4">
    <source>
        <dbReference type="PROSITE-ProRule" id="PRU00169"/>
    </source>
</evidence>
<proteinExistence type="predicted"/>
<dbReference type="SMART" id="SM00387">
    <property type="entry name" value="HATPase_c"/>
    <property type="match status" value="1"/>
</dbReference>
<dbReference type="Pfam" id="PF00072">
    <property type="entry name" value="Response_reg"/>
    <property type="match status" value="1"/>
</dbReference>
<evidence type="ECO:0000256" key="3">
    <source>
        <dbReference type="ARBA" id="ARBA00022553"/>
    </source>
</evidence>
<dbReference type="SMART" id="SM00448">
    <property type="entry name" value="REC"/>
    <property type="match status" value="1"/>
</dbReference>
<dbReference type="RefSeq" id="WP_261970646.1">
    <property type="nucleotide sequence ID" value="NZ_JAHHZF010000012.1"/>
</dbReference>
<dbReference type="PRINTS" id="PR00344">
    <property type="entry name" value="BCTRLSENSOR"/>
</dbReference>
<dbReference type="SUPFAM" id="SSF55874">
    <property type="entry name" value="ATPase domain of HSP90 chaperone/DNA topoisomerase II/histidine kinase"/>
    <property type="match status" value="1"/>
</dbReference>
<dbReference type="InterPro" id="IPR036097">
    <property type="entry name" value="HisK_dim/P_sf"/>
</dbReference>
<dbReference type="PANTHER" id="PTHR43065:SF49">
    <property type="entry name" value="HISTIDINE KINASE"/>
    <property type="match status" value="1"/>
</dbReference>
<feature type="domain" description="Response regulatory" evidence="8">
    <location>
        <begin position="636"/>
        <end position="747"/>
    </location>
</feature>
<keyword evidence="10" id="KW-1185">Reference proteome</keyword>
<feature type="modified residue" description="4-aspartylphosphate" evidence="4">
    <location>
        <position position="685"/>
    </location>
</feature>
<keyword evidence="6" id="KW-1133">Transmembrane helix</keyword>
<evidence type="ECO:0000256" key="6">
    <source>
        <dbReference type="SAM" id="Phobius"/>
    </source>
</evidence>
<evidence type="ECO:0000259" key="8">
    <source>
        <dbReference type="PROSITE" id="PS50110"/>
    </source>
</evidence>
<dbReference type="AlphaFoldDB" id="A0A947D6S5"/>
<keyword evidence="3 4" id="KW-0597">Phosphoprotein</keyword>
<dbReference type="PROSITE" id="PS50110">
    <property type="entry name" value="RESPONSE_REGULATORY"/>
    <property type="match status" value="1"/>
</dbReference>
<keyword evidence="5" id="KW-0175">Coiled coil</keyword>
<dbReference type="SMART" id="SM00388">
    <property type="entry name" value="HisKA"/>
    <property type="match status" value="1"/>
</dbReference>
<sequence length="772" mass="84357">MTGNAIGAMENCGSQDGRASPVPVCDMISAGEVGAKIGAGCRSRSSGHWALRIVTAGSLLVPIALLIGFAVLSYTERARAARETVYSQMVLVQEHVERVFGTFELIRAYIDEATDGLTNDQVRADEVRIHRKLERFSQDYPQVQGIWVLDETGRPLVSANIFPLPPNLDLSDRAYFKAQVKEDKPYISEIMVGRVQDSRFFQVSYRRARADGSFSGVIAISVQPEYFNSYFRKYGQSGINHVTLWRDDATVLVRFPELPNMNIQDANLERFVKTIARKPDWDVITGRGVFENVPRTIGYHKVAGYPLYVSVSIDDAQVWKAWREAMLWPLLIGIAGIFGLFQLIRIAVRFAESESRARGELEDEKRLREQMEEERHAIEEALYQAQKMEAVARLTAGVAHDFNNILMIVRGSAEALRRRATDPARSGRLIDAIAAGAERGQTLTRQLLAFSRPSAAQATTIRLQGLAAELKRLLVQSTRADIDVEVAMAGDLWPVRVDRNAFEVALINLAVNARDAMPAGGRLNLLARNVTADDAALPLTGEAVTVTVRDTGSGIAPDHLGKVFEPFFTTKGQAGRGLGLSQVYGFARNAGGVVTIESSLGRGTSVTLWLPRVKAAVRDSGEPGGLTMAAARPGHAMLLVEDNPCVAASVMEMFKGLGYAVDWVTDAERAADVLAGGSYELVLCDVVMPGQSGLDLAESLARSRPDLPMILMTGYSEMLEQATPAKIEILWKPFSEAALGEAIARAFDRIRAGEHVASEPVTADNVIRFPGV</sequence>
<dbReference type="SUPFAM" id="SSF47384">
    <property type="entry name" value="Homodimeric domain of signal transducing histidine kinase"/>
    <property type="match status" value="1"/>
</dbReference>
<dbReference type="InterPro" id="IPR005467">
    <property type="entry name" value="His_kinase_dom"/>
</dbReference>
<keyword evidence="6" id="KW-0472">Membrane</keyword>
<dbReference type="CDD" id="cd12915">
    <property type="entry name" value="PDC2_DGC_like"/>
    <property type="match status" value="1"/>
</dbReference>
<protein>
    <recommendedName>
        <fullName evidence="2">histidine kinase</fullName>
        <ecNumber evidence="2">2.7.13.3</ecNumber>
    </recommendedName>
</protein>
<feature type="transmembrane region" description="Helical" evidence="6">
    <location>
        <begin position="327"/>
        <end position="348"/>
    </location>
</feature>
<evidence type="ECO:0000259" key="7">
    <source>
        <dbReference type="PROSITE" id="PS50109"/>
    </source>
</evidence>
<dbReference type="Pfam" id="PF00512">
    <property type="entry name" value="HisKA"/>
    <property type="match status" value="1"/>
</dbReference>
<dbReference type="InterPro" id="IPR011006">
    <property type="entry name" value="CheY-like_superfamily"/>
</dbReference>
<feature type="coiled-coil region" evidence="5">
    <location>
        <begin position="354"/>
        <end position="388"/>
    </location>
</feature>
<name>A0A947D6S5_9HYPH</name>
<dbReference type="Proteomes" id="UP000766595">
    <property type="component" value="Unassembled WGS sequence"/>
</dbReference>
<dbReference type="CDD" id="cd00082">
    <property type="entry name" value="HisKA"/>
    <property type="match status" value="1"/>
</dbReference>
<dbReference type="GO" id="GO:0005975">
    <property type="term" value="P:carbohydrate metabolic process"/>
    <property type="evidence" value="ECO:0007669"/>
    <property type="project" value="InterPro"/>
</dbReference>